<keyword evidence="6" id="KW-0716">Sensory transduction</keyword>
<dbReference type="PANTHER" id="PTHR41523">
    <property type="entry name" value="TWO-COMPONENT SYSTEM SENSOR PROTEIN"/>
    <property type="match status" value="1"/>
</dbReference>
<accession>S3HMY8</accession>
<evidence type="ECO:0000256" key="10">
    <source>
        <dbReference type="ARBA" id="ARBA00022737"/>
    </source>
</evidence>
<evidence type="ECO:0000256" key="8">
    <source>
        <dbReference type="ARBA" id="ARBA00022643"/>
    </source>
</evidence>
<dbReference type="PROSITE" id="PS50113">
    <property type="entry name" value="PAC"/>
    <property type="match status" value="3"/>
</dbReference>
<keyword evidence="9" id="KW-0808">Transferase</keyword>
<dbReference type="Gene3D" id="3.30.450.20">
    <property type="entry name" value="PAS domain"/>
    <property type="match status" value="3"/>
</dbReference>
<dbReference type="InterPro" id="IPR013767">
    <property type="entry name" value="PAS_fold"/>
</dbReference>
<dbReference type="PROSITE" id="PS50112">
    <property type="entry name" value="PAS"/>
    <property type="match status" value="2"/>
</dbReference>
<dbReference type="CDD" id="cd00130">
    <property type="entry name" value="PAS"/>
    <property type="match status" value="2"/>
</dbReference>
<evidence type="ECO:0000256" key="2">
    <source>
        <dbReference type="ARBA" id="ARBA00012438"/>
    </source>
</evidence>
<dbReference type="AlphaFoldDB" id="S3HMY8"/>
<comment type="caution">
    <text evidence="20">The sequence shown here is derived from an EMBL/GenBank/DDBJ whole genome shotgun (WGS) entry which is preliminary data.</text>
</comment>
<keyword evidence="8" id="KW-0288">FMN</keyword>
<evidence type="ECO:0000256" key="14">
    <source>
        <dbReference type="ARBA" id="ARBA00022991"/>
    </source>
</evidence>
<feature type="domain" description="PAC" evidence="19">
    <location>
        <begin position="116"/>
        <end position="169"/>
    </location>
</feature>
<keyword evidence="7" id="KW-0285">Flavoprotein</keyword>
<evidence type="ECO:0000256" key="12">
    <source>
        <dbReference type="ARBA" id="ARBA00022777"/>
    </source>
</evidence>
<dbReference type="Gene3D" id="3.30.565.10">
    <property type="entry name" value="Histidine kinase-like ATPase, C-terminal domain"/>
    <property type="match status" value="1"/>
</dbReference>
<evidence type="ECO:0000256" key="13">
    <source>
        <dbReference type="ARBA" id="ARBA00022840"/>
    </source>
</evidence>
<dbReference type="SMART" id="SM00086">
    <property type="entry name" value="PAC"/>
    <property type="match status" value="3"/>
</dbReference>
<evidence type="ECO:0000256" key="11">
    <source>
        <dbReference type="ARBA" id="ARBA00022741"/>
    </source>
</evidence>
<evidence type="ECO:0000313" key="20">
    <source>
        <dbReference type="EMBL" id="EPE94781.1"/>
    </source>
</evidence>
<dbReference type="Pfam" id="PF08448">
    <property type="entry name" value="PAS_4"/>
    <property type="match status" value="1"/>
</dbReference>
<dbReference type="InterPro" id="IPR011102">
    <property type="entry name" value="Sig_transdc_His_kinase_HWE"/>
</dbReference>
<evidence type="ECO:0000256" key="6">
    <source>
        <dbReference type="ARBA" id="ARBA00022606"/>
    </source>
</evidence>
<keyword evidence="10" id="KW-0677">Repeat</keyword>
<comment type="catalytic activity">
    <reaction evidence="1">
        <text>ATP + protein L-histidine = ADP + protein N-phospho-L-histidine.</text>
        <dbReference type="EC" id="2.7.13.3"/>
    </reaction>
</comment>
<feature type="domain" description="PAC" evidence="19">
    <location>
        <begin position="243"/>
        <end position="295"/>
    </location>
</feature>
<evidence type="ECO:0000256" key="1">
    <source>
        <dbReference type="ARBA" id="ARBA00000085"/>
    </source>
</evidence>
<dbReference type="InterPro" id="IPR000014">
    <property type="entry name" value="PAS"/>
</dbReference>
<gene>
    <name evidence="20" type="ORF">RGCCGE502_29773</name>
</gene>
<keyword evidence="11" id="KW-0547">Nucleotide-binding</keyword>
<protein>
    <recommendedName>
        <fullName evidence="3">Blue-light-activated histidine kinase</fullName>
        <ecNumber evidence="2">2.7.13.3</ecNumber>
    </recommendedName>
</protein>
<evidence type="ECO:0000259" key="19">
    <source>
        <dbReference type="PROSITE" id="PS50113"/>
    </source>
</evidence>
<dbReference type="Pfam" id="PF07536">
    <property type="entry name" value="HWE_HK"/>
    <property type="match status" value="1"/>
</dbReference>
<keyword evidence="21" id="KW-1185">Reference proteome</keyword>
<evidence type="ECO:0000256" key="16">
    <source>
        <dbReference type="ARBA" id="ARBA00023170"/>
    </source>
</evidence>
<organism evidence="20 21">
    <name type="scientific">Rhizobium grahamii CCGE 502</name>
    <dbReference type="NCBI Taxonomy" id="990285"/>
    <lineage>
        <taxon>Bacteria</taxon>
        <taxon>Pseudomonadati</taxon>
        <taxon>Pseudomonadota</taxon>
        <taxon>Alphaproteobacteria</taxon>
        <taxon>Hyphomicrobiales</taxon>
        <taxon>Rhizobiaceae</taxon>
        <taxon>Rhizobium/Agrobacterium group</taxon>
        <taxon>Rhizobium</taxon>
    </lineage>
</organism>
<dbReference type="InterPro" id="IPR001610">
    <property type="entry name" value="PAC"/>
</dbReference>
<dbReference type="SMART" id="SM00091">
    <property type="entry name" value="PAS"/>
    <property type="match status" value="2"/>
</dbReference>
<evidence type="ECO:0000256" key="7">
    <source>
        <dbReference type="ARBA" id="ARBA00022630"/>
    </source>
</evidence>
<keyword evidence="20" id="KW-0614">Plasmid</keyword>
<evidence type="ECO:0000256" key="5">
    <source>
        <dbReference type="ARBA" id="ARBA00022553"/>
    </source>
</evidence>
<dbReference type="GO" id="GO:0004673">
    <property type="term" value="F:protein histidine kinase activity"/>
    <property type="evidence" value="ECO:0007669"/>
    <property type="project" value="UniProtKB-EC"/>
</dbReference>
<dbReference type="SMART" id="SM00911">
    <property type="entry name" value="HWE_HK"/>
    <property type="match status" value="1"/>
</dbReference>
<dbReference type="Pfam" id="PF08447">
    <property type="entry name" value="PAS_3"/>
    <property type="match status" value="1"/>
</dbReference>
<dbReference type="PANTHER" id="PTHR41523:SF8">
    <property type="entry name" value="ETHYLENE RESPONSE SENSOR PROTEIN"/>
    <property type="match status" value="1"/>
</dbReference>
<feature type="domain" description="PAS" evidence="18">
    <location>
        <begin position="292"/>
        <end position="361"/>
    </location>
</feature>
<keyword evidence="16" id="KW-0675">Receptor</keyword>
<evidence type="ECO:0000259" key="18">
    <source>
        <dbReference type="PROSITE" id="PS50112"/>
    </source>
</evidence>
<dbReference type="InterPro" id="IPR013655">
    <property type="entry name" value="PAS_fold_3"/>
</dbReference>
<dbReference type="InterPro" id="IPR035965">
    <property type="entry name" value="PAS-like_dom_sf"/>
</dbReference>
<proteinExistence type="predicted"/>
<dbReference type="EC" id="2.7.13.3" evidence="2"/>
<dbReference type="EMBL" id="AEYE02000035">
    <property type="protein sequence ID" value="EPE94781.1"/>
    <property type="molecule type" value="Genomic_DNA"/>
</dbReference>
<evidence type="ECO:0000256" key="9">
    <source>
        <dbReference type="ARBA" id="ARBA00022679"/>
    </source>
</evidence>
<keyword evidence="4" id="KW-0600">Photoreceptor protein</keyword>
<dbReference type="NCBIfam" id="TIGR00229">
    <property type="entry name" value="sensory_box"/>
    <property type="match status" value="3"/>
</dbReference>
<feature type="domain" description="PAC" evidence="19">
    <location>
        <begin position="365"/>
        <end position="417"/>
    </location>
</feature>
<feature type="region of interest" description="Disordered" evidence="17">
    <location>
        <begin position="1"/>
        <end position="20"/>
    </location>
</feature>
<evidence type="ECO:0000256" key="4">
    <source>
        <dbReference type="ARBA" id="ARBA00022543"/>
    </source>
</evidence>
<evidence type="ECO:0000256" key="15">
    <source>
        <dbReference type="ARBA" id="ARBA00023026"/>
    </source>
</evidence>
<keyword evidence="14" id="KW-0157">Chromophore</keyword>
<dbReference type="GO" id="GO:0005524">
    <property type="term" value="F:ATP binding"/>
    <property type="evidence" value="ECO:0007669"/>
    <property type="project" value="UniProtKB-KW"/>
</dbReference>
<dbReference type="InterPro" id="IPR013656">
    <property type="entry name" value="PAS_4"/>
</dbReference>
<dbReference type="Pfam" id="PF00989">
    <property type="entry name" value="PAS"/>
    <property type="match status" value="1"/>
</dbReference>
<dbReference type="InterPro" id="IPR000700">
    <property type="entry name" value="PAS-assoc_C"/>
</dbReference>
<dbReference type="InterPro" id="IPR036890">
    <property type="entry name" value="HATPase_C_sf"/>
</dbReference>
<dbReference type="SUPFAM" id="SSF55785">
    <property type="entry name" value="PYP-like sensor domain (PAS domain)"/>
    <property type="match status" value="3"/>
</dbReference>
<evidence type="ECO:0000256" key="17">
    <source>
        <dbReference type="SAM" id="MobiDB-lite"/>
    </source>
</evidence>
<evidence type="ECO:0000256" key="3">
    <source>
        <dbReference type="ARBA" id="ARBA00021740"/>
    </source>
</evidence>
<sequence>MEEKTLHSNDPLPGSDEMSGRIYGQGLAESSLGQPSTWPHCLKSAVDLMLAAKAQIVLFWGEEFIALYNDAYAPTIGTKHPRALGRPARENWGELWSDLEPLLRRVLDFGETVVARDRPFYIERHGYPETVHFDISYSPIRDETGKVRGVFCIVNETTERVRSEAALRDSEERFRAIFTQTAAGIGQSDLAGRLHLVNRRFCEIVGYSEAELLKMRVQDITFPNDLDDYVHSFRRMLETGQSFDIEKRYVRKDGSLVWVANSVSSLRNEHGNIRQAVAVVVDITERKRAQEVERRLAAIIASSNDAILGTDLNMRITSWNSGAEKLYGYSADEAIGRSVMILVPDDRIEEEPAIIRQVSAGLRVDPYETKRRRSDGKLVDVLLSVSPIFDAYGRTIGASKIAHDISARKEAERLQTVLVGELNHRVKNVLATVMAIARQTLGRETANRAGVDAFEARIALMSRAHDLLMHGNWEQAELESVVKEALSPYARERFSISGPSIRLVPRAVVSISLALHELATNAAKYGALSVPEGQISVHWSIANDDPQQLTLRWQETGGPKVNEPARKGFGSRLIENLLAAELKGDVTITYDPAGVICEVNAVIDDGWDRERSFQPQQ</sequence>
<dbReference type="GO" id="GO:0006355">
    <property type="term" value="P:regulation of DNA-templated transcription"/>
    <property type="evidence" value="ECO:0007669"/>
    <property type="project" value="InterPro"/>
</dbReference>
<keyword evidence="13" id="KW-0067">ATP-binding</keyword>
<dbReference type="GO" id="GO:0009881">
    <property type="term" value="F:photoreceptor activity"/>
    <property type="evidence" value="ECO:0007669"/>
    <property type="project" value="UniProtKB-KW"/>
</dbReference>
<keyword evidence="5" id="KW-0597">Phosphoprotein</keyword>
<dbReference type="Proteomes" id="UP000014411">
    <property type="component" value="Unassembled WGS sequence"/>
</dbReference>
<dbReference type="HOGENOM" id="CLU_000445_114_57_5"/>
<feature type="domain" description="PAS" evidence="18">
    <location>
        <begin position="170"/>
        <end position="240"/>
    </location>
</feature>
<reference evidence="20 21" key="1">
    <citation type="journal article" date="2012" name="J. Bacteriol.">
        <title>Genome sequence of Rhizobium grahamii CCGE502, a broad-host-range symbiont with low nodulation competitiveness in Phaseolus vulgaris.</title>
        <authorList>
            <person name="Althabegoiti M.J."/>
            <person name="Lozano L."/>
            <person name="Torres-Tejerizo G."/>
            <person name="Ormeno-Orrillo E."/>
            <person name="Rogel M.A."/>
            <person name="Gonzalez V."/>
            <person name="Martinez-Romero E."/>
        </authorList>
    </citation>
    <scope>NUCLEOTIDE SEQUENCE [LARGE SCALE GENOMIC DNA]</scope>
    <source>
        <strain evidence="20 21">CCGE 502</strain>
        <plasmid evidence="20">pRg502b</plasmid>
    </source>
</reference>
<keyword evidence="15" id="KW-0843">Virulence</keyword>
<keyword evidence="12 20" id="KW-0418">Kinase</keyword>
<geneLocation type="plasmid" evidence="20">
    <name>pRg502b</name>
</geneLocation>
<name>S3HMY8_9HYPH</name>
<evidence type="ECO:0000313" key="21">
    <source>
        <dbReference type="Proteomes" id="UP000014411"/>
    </source>
</evidence>